<comment type="caution">
    <text evidence="2">The sequence shown here is derived from an EMBL/GenBank/DDBJ whole genome shotgun (WGS) entry which is preliminary data.</text>
</comment>
<keyword evidence="3" id="KW-1185">Reference proteome</keyword>
<evidence type="ECO:0000313" key="2">
    <source>
        <dbReference type="EMBL" id="KAJ8876917.1"/>
    </source>
</evidence>
<evidence type="ECO:0000256" key="1">
    <source>
        <dbReference type="SAM" id="Phobius"/>
    </source>
</evidence>
<evidence type="ECO:0000313" key="3">
    <source>
        <dbReference type="Proteomes" id="UP001159363"/>
    </source>
</evidence>
<proteinExistence type="predicted"/>
<gene>
    <name evidence="2" type="ORF">PR048_021366</name>
</gene>
<keyword evidence="1" id="KW-1133">Transmembrane helix</keyword>
<sequence>MVLRCHNNMVDPGRLENRGGWWLLAPMHGTCSRRNFLLLLMFINIMEFQLILQVEFVNTLIRLSLDRESRFLALADSVSGTLVENEDDNVILAACNIIRKTPGILDWMRGSLLRCCHTRIKFGDATLSNLRFLIPLRHLTNIRVSQLSTEAFPDLFLNPTALKTSMSRVAQIYSLTHSPLTQIDELLIIIIIIVLIATNTIVTYKNTWTRDFFSPRSKHINTGDINTRDQRLIAPTRKALNRSVVLPSSRFPVQIRSARLYSLMYKYADINSTLVGCCHSGRRRLDQRYPGGVKYRVDQRLKFVFLLKRRNTAETRAEMGRRGAAPLIERFPIAREPRPLQDFNEFPGEKFGSGAESQCNSISMLGSSRARWPGARDDAVVAERLACSPPTKGNRVQSPAGSPDLRMWETMPLVGGFFLGSPVSPGISLRRCSILTSISLIASQHLAVKRRPNIFIHSLKNCVEFEFVSAYRMWGGDEANIYTTLNLSQITIMTESLSTRWGPRWRSGESSSIPGRAIPRFSHVGIVPDDTVGRRVFPVISRPPSNPSFRHCSILTSITLVVESRPNLFTLHSLFPLDVLVHALWHVDVSDAVRWVVSCSPLCGATSGVLAMRRYGVFVRLCRHSVFVIHSLAIHTTQVHCK</sequence>
<keyword evidence="1" id="KW-0472">Membrane</keyword>
<protein>
    <submittedName>
        <fullName evidence="2">Uncharacterized protein</fullName>
    </submittedName>
</protein>
<dbReference type="Proteomes" id="UP001159363">
    <property type="component" value="Chromosome 7"/>
</dbReference>
<dbReference type="EMBL" id="JARBHB010000008">
    <property type="protein sequence ID" value="KAJ8876917.1"/>
    <property type="molecule type" value="Genomic_DNA"/>
</dbReference>
<accession>A0ABQ9GXZ3</accession>
<keyword evidence="1" id="KW-0812">Transmembrane</keyword>
<reference evidence="2 3" key="1">
    <citation type="submission" date="2023-02" db="EMBL/GenBank/DDBJ databases">
        <title>LHISI_Scaffold_Assembly.</title>
        <authorList>
            <person name="Stuart O.P."/>
            <person name="Cleave R."/>
            <person name="Magrath M.J.L."/>
            <person name="Mikheyev A.S."/>
        </authorList>
    </citation>
    <scope>NUCLEOTIDE SEQUENCE [LARGE SCALE GENOMIC DNA]</scope>
    <source>
        <strain evidence="2">Daus_M_001</strain>
        <tissue evidence="2">Leg muscle</tissue>
    </source>
</reference>
<feature type="transmembrane region" description="Helical" evidence="1">
    <location>
        <begin position="36"/>
        <end position="61"/>
    </location>
</feature>
<organism evidence="2 3">
    <name type="scientific">Dryococelus australis</name>
    <dbReference type="NCBI Taxonomy" id="614101"/>
    <lineage>
        <taxon>Eukaryota</taxon>
        <taxon>Metazoa</taxon>
        <taxon>Ecdysozoa</taxon>
        <taxon>Arthropoda</taxon>
        <taxon>Hexapoda</taxon>
        <taxon>Insecta</taxon>
        <taxon>Pterygota</taxon>
        <taxon>Neoptera</taxon>
        <taxon>Polyneoptera</taxon>
        <taxon>Phasmatodea</taxon>
        <taxon>Verophasmatodea</taxon>
        <taxon>Anareolatae</taxon>
        <taxon>Phasmatidae</taxon>
        <taxon>Eurycanthinae</taxon>
        <taxon>Dryococelus</taxon>
    </lineage>
</organism>
<name>A0ABQ9GXZ3_9NEOP</name>